<dbReference type="Proteomes" id="UP000001877">
    <property type="component" value="Chromosome"/>
</dbReference>
<organism evidence="1 2">
    <name type="scientific">Brevibacillus brevis (strain 47 / JCM 6285 / NBRC 100599)</name>
    <dbReference type="NCBI Taxonomy" id="358681"/>
    <lineage>
        <taxon>Bacteria</taxon>
        <taxon>Bacillati</taxon>
        <taxon>Bacillota</taxon>
        <taxon>Bacilli</taxon>
        <taxon>Bacillales</taxon>
        <taxon>Paenibacillaceae</taxon>
        <taxon>Brevibacillus</taxon>
    </lineage>
</organism>
<accession>C0Z5N0</accession>
<reference evidence="1 2" key="1">
    <citation type="submission" date="2005-03" db="EMBL/GenBank/DDBJ databases">
        <title>Brevibacillus brevis strain 47, complete genome.</title>
        <authorList>
            <person name="Hosoyama A."/>
            <person name="Yamada R."/>
            <person name="Hongo Y."/>
            <person name="Terui Y."/>
            <person name="Ankai A."/>
            <person name="Masuyama W."/>
            <person name="Sekiguchi M."/>
            <person name="Takeda T."/>
            <person name="Asano K."/>
            <person name="Ohji S."/>
            <person name="Ichikawa N."/>
            <person name="Narita S."/>
            <person name="Aoki N."/>
            <person name="Miura H."/>
            <person name="Matsushita S."/>
            <person name="Sekigawa T."/>
            <person name="Yamagata H."/>
            <person name="Yoshikawa H."/>
            <person name="Udaka S."/>
            <person name="Tanikawa S."/>
            <person name="Fujita N."/>
        </authorList>
    </citation>
    <scope>NUCLEOTIDE SEQUENCE [LARGE SCALE GENOMIC DNA]</scope>
    <source>
        <strain evidence="2">47 / JCM 6285 / NBRC 100599</strain>
    </source>
</reference>
<dbReference type="STRING" id="358681.BBR47_51590"/>
<sequence>MTQWISQKVCQPSKQVTLRFFVTALLLAGNKSGHLSRFVSFCTLAHRVPLECGNAKKPPGIIPERPHLQILFYYLEQPYAVQNDNQLFAENWLWFFKRSNPVGQWQG</sequence>
<evidence type="ECO:0000313" key="2">
    <source>
        <dbReference type="Proteomes" id="UP000001877"/>
    </source>
</evidence>
<name>C0Z5N0_BREBN</name>
<dbReference type="EMBL" id="AP008955">
    <property type="protein sequence ID" value="BAH46136.1"/>
    <property type="molecule type" value="Genomic_DNA"/>
</dbReference>
<proteinExistence type="predicted"/>
<protein>
    <submittedName>
        <fullName evidence="1">Uncharacterized protein</fullName>
    </submittedName>
</protein>
<evidence type="ECO:0000313" key="1">
    <source>
        <dbReference type="EMBL" id="BAH46136.1"/>
    </source>
</evidence>
<dbReference type="HOGENOM" id="CLU_2204983_0_0_9"/>
<dbReference type="AlphaFoldDB" id="C0Z5N0"/>
<gene>
    <name evidence="1" type="ordered locus">BBR47_51590</name>
</gene>
<keyword evidence="2" id="KW-1185">Reference proteome</keyword>
<dbReference type="KEGG" id="bbe:BBR47_51590"/>